<dbReference type="PANTHER" id="PTHR42951">
    <property type="entry name" value="METALLO-BETA-LACTAMASE DOMAIN-CONTAINING"/>
    <property type="match status" value="1"/>
</dbReference>
<evidence type="ECO:0000256" key="1">
    <source>
        <dbReference type="SAM" id="SignalP"/>
    </source>
</evidence>
<dbReference type="SMART" id="SM00849">
    <property type="entry name" value="Lactamase_B"/>
    <property type="match status" value="1"/>
</dbReference>
<evidence type="ECO:0000313" key="4">
    <source>
        <dbReference type="Proteomes" id="UP000661077"/>
    </source>
</evidence>
<dbReference type="Proteomes" id="UP000661077">
    <property type="component" value="Unassembled WGS sequence"/>
</dbReference>
<proteinExistence type="predicted"/>
<sequence length="355" mass="39012">MARTLLPPSLSWLWLLLLADAASAANGFSVTRLRDNVFAVMRTDPPGFAVESNAGFVECADHVVVIDAQSNDATTTLVLSEIRLRTGKPVRYLVNTHWHDDHIVGNRIYRNAFPSMKIVGHAASLDYLPTQGKKNRDQFHQAIPDVLASFRKLLETGKTRSGKPLSEEQRRSLESDIRLGEGYATVPSDFVALLPDIAVKDKYSIRDAGCAVDVLALGNAHTTGDLVVHLPRHGIVFVGDMVGWPVPLVGLDQSRVREWGGTLRRVRDLEASVVIPGHGPVMRDNSHIDRIIDLMTTITRRVDEARATSDSLEAARGRIDLTDLRRQFAGESDVNGALFDAYVTGPAVGNAWNLR</sequence>
<keyword evidence="4" id="KW-1185">Reference proteome</keyword>
<organism evidence="3 4">
    <name type="scientific">Steroidobacter gossypii</name>
    <dbReference type="NCBI Taxonomy" id="2805490"/>
    <lineage>
        <taxon>Bacteria</taxon>
        <taxon>Pseudomonadati</taxon>
        <taxon>Pseudomonadota</taxon>
        <taxon>Gammaproteobacteria</taxon>
        <taxon>Steroidobacterales</taxon>
        <taxon>Steroidobacteraceae</taxon>
        <taxon>Steroidobacter</taxon>
    </lineage>
</organism>
<dbReference type="InterPro" id="IPR050855">
    <property type="entry name" value="NDM-1-like"/>
</dbReference>
<dbReference type="RefSeq" id="WP_203170174.1">
    <property type="nucleotide sequence ID" value="NZ_JAEVLS010000006.1"/>
</dbReference>
<dbReference type="InterPro" id="IPR036866">
    <property type="entry name" value="RibonucZ/Hydroxyglut_hydro"/>
</dbReference>
<feature type="signal peptide" evidence="1">
    <location>
        <begin position="1"/>
        <end position="24"/>
    </location>
</feature>
<accession>A0ABS1X4C5</accession>
<dbReference type="InterPro" id="IPR001279">
    <property type="entry name" value="Metallo-B-lactamas"/>
</dbReference>
<dbReference type="Pfam" id="PF00753">
    <property type="entry name" value="Lactamase_B"/>
    <property type="match status" value="1"/>
</dbReference>
<evidence type="ECO:0000313" key="3">
    <source>
        <dbReference type="EMBL" id="MBM0108067.1"/>
    </source>
</evidence>
<feature type="chain" id="PRO_5046857537" evidence="1">
    <location>
        <begin position="25"/>
        <end position="355"/>
    </location>
</feature>
<dbReference type="CDD" id="cd16282">
    <property type="entry name" value="metallo-hydrolase-like_MBL-fold"/>
    <property type="match status" value="1"/>
</dbReference>
<protein>
    <submittedName>
        <fullName evidence="3">MBL fold metallo-hydrolase</fullName>
    </submittedName>
</protein>
<dbReference type="SUPFAM" id="SSF56281">
    <property type="entry name" value="Metallo-hydrolase/oxidoreductase"/>
    <property type="match status" value="1"/>
</dbReference>
<comment type="caution">
    <text evidence="3">The sequence shown here is derived from an EMBL/GenBank/DDBJ whole genome shotgun (WGS) entry which is preliminary data.</text>
</comment>
<dbReference type="Gene3D" id="3.60.15.10">
    <property type="entry name" value="Ribonuclease Z/Hydroxyacylglutathione hydrolase-like"/>
    <property type="match status" value="1"/>
</dbReference>
<keyword evidence="1" id="KW-0732">Signal</keyword>
<dbReference type="PANTHER" id="PTHR42951:SF20">
    <property type="entry name" value="BETA LACTAMASE"/>
    <property type="match status" value="1"/>
</dbReference>
<evidence type="ECO:0000259" key="2">
    <source>
        <dbReference type="SMART" id="SM00849"/>
    </source>
</evidence>
<gene>
    <name evidence="3" type="ORF">JM946_25325</name>
</gene>
<dbReference type="EMBL" id="JAEVLS010000006">
    <property type="protein sequence ID" value="MBM0108067.1"/>
    <property type="molecule type" value="Genomic_DNA"/>
</dbReference>
<name>A0ABS1X4C5_9GAMM</name>
<reference evidence="3 4" key="1">
    <citation type="journal article" date="2021" name="Int. J. Syst. Evol. Microbiol.">
        <title>Steroidobacter gossypii sp. nov., isolated from soil of cotton cropping field.</title>
        <authorList>
            <person name="Huang R."/>
            <person name="Yang S."/>
            <person name="Zhen C."/>
            <person name="Liu W."/>
        </authorList>
    </citation>
    <scope>NUCLEOTIDE SEQUENCE [LARGE SCALE GENOMIC DNA]</scope>
    <source>
        <strain evidence="3 4">S1-65</strain>
    </source>
</reference>
<feature type="domain" description="Metallo-beta-lactamase" evidence="2">
    <location>
        <begin position="51"/>
        <end position="278"/>
    </location>
</feature>